<reference evidence="1" key="1">
    <citation type="submission" date="2021-03" db="EMBL/GenBank/DDBJ databases">
        <title>Evolutionary priming and transition to the ectomycorrhizal habit in an iconic lineage of mushroom-forming fungi: is preadaptation a requirement?</title>
        <authorList>
            <consortium name="DOE Joint Genome Institute"/>
            <person name="Looney B.P."/>
            <person name="Miyauchi S."/>
            <person name="Morin E."/>
            <person name="Drula E."/>
            <person name="Courty P.E."/>
            <person name="Chicoki N."/>
            <person name="Fauchery L."/>
            <person name="Kohler A."/>
            <person name="Kuo A."/>
            <person name="LaButti K."/>
            <person name="Pangilinan J."/>
            <person name="Lipzen A."/>
            <person name="Riley R."/>
            <person name="Andreopoulos W."/>
            <person name="He G."/>
            <person name="Johnson J."/>
            <person name="Barry K.W."/>
            <person name="Grigoriev I.V."/>
            <person name="Nagy L."/>
            <person name="Hibbett D."/>
            <person name="Henrissat B."/>
            <person name="Matheny P.B."/>
            <person name="Labbe J."/>
            <person name="Martin A.F."/>
        </authorList>
    </citation>
    <scope>NUCLEOTIDE SEQUENCE</scope>
    <source>
        <strain evidence="1">BPL698</strain>
    </source>
</reference>
<accession>A0ACC0UD53</accession>
<protein>
    <submittedName>
        <fullName evidence="1">Uncharacterized protein</fullName>
    </submittedName>
</protein>
<organism evidence="1 2">
    <name type="scientific">Russula earlei</name>
    <dbReference type="NCBI Taxonomy" id="71964"/>
    <lineage>
        <taxon>Eukaryota</taxon>
        <taxon>Fungi</taxon>
        <taxon>Dikarya</taxon>
        <taxon>Basidiomycota</taxon>
        <taxon>Agaricomycotina</taxon>
        <taxon>Agaricomycetes</taxon>
        <taxon>Russulales</taxon>
        <taxon>Russulaceae</taxon>
        <taxon>Russula</taxon>
    </lineage>
</organism>
<proteinExistence type="predicted"/>
<comment type="caution">
    <text evidence="1">The sequence shown here is derived from an EMBL/GenBank/DDBJ whole genome shotgun (WGS) entry which is preliminary data.</text>
</comment>
<gene>
    <name evidence="1" type="ORF">F5148DRAFT_1148427</name>
</gene>
<name>A0ACC0UD53_9AGAM</name>
<keyword evidence="2" id="KW-1185">Reference proteome</keyword>
<evidence type="ECO:0000313" key="1">
    <source>
        <dbReference type="EMBL" id="KAI9509265.1"/>
    </source>
</evidence>
<dbReference type="EMBL" id="JAGFNK010000068">
    <property type="protein sequence ID" value="KAI9509265.1"/>
    <property type="molecule type" value="Genomic_DNA"/>
</dbReference>
<evidence type="ECO:0000313" key="2">
    <source>
        <dbReference type="Proteomes" id="UP001207468"/>
    </source>
</evidence>
<dbReference type="Proteomes" id="UP001207468">
    <property type="component" value="Unassembled WGS sequence"/>
</dbReference>
<sequence length="228" mass="25901">MDRNTEAPQLRLPRRSQATAYKFVFLIRFAAMRRVTAVCVNGCERYVQSTMSMINIETDVLRVDVLSLMRLFWTLESLELTCYTCTYWERGKERATLGRSSIPLMGRLKSVDGFRTAQRSASNNLVEVIQVFLYFRCMESVPVHSKDSEARVGWASGYLTMLAWRTPERKTRQNKFKEWNAGGSVRAFSGGLLGPPQEPSAFKPKRAELGDCWATDLRAVTSTVVGSF</sequence>